<evidence type="ECO:0000313" key="3">
    <source>
        <dbReference type="Proteomes" id="UP000671960"/>
    </source>
</evidence>
<evidence type="ECO:0000313" key="2">
    <source>
        <dbReference type="EMBL" id="QTF08627.1"/>
    </source>
</evidence>
<accession>A0ABX7UVL5</accession>
<evidence type="ECO:0000256" key="1">
    <source>
        <dbReference type="ARBA" id="ARBA00010526"/>
    </source>
</evidence>
<dbReference type="Pfam" id="PF05321">
    <property type="entry name" value="HHA"/>
    <property type="match status" value="1"/>
</dbReference>
<name>A0ABX7UVL5_9GAMM</name>
<dbReference type="InterPro" id="IPR007985">
    <property type="entry name" value="Hemolysn_expr_modulating_HHA"/>
</dbReference>
<keyword evidence="3" id="KW-1185">Reference proteome</keyword>
<dbReference type="EMBL" id="CP050854">
    <property type="protein sequence ID" value="QTF08627.1"/>
    <property type="molecule type" value="Genomic_DNA"/>
</dbReference>
<comment type="similarity">
    <text evidence="1">Belongs to the Hha/YmoA/Cnu family.</text>
</comment>
<dbReference type="InterPro" id="IPR036666">
    <property type="entry name" value="HHA_sf"/>
</dbReference>
<gene>
    <name evidence="2" type="ORF">HC231_12475</name>
</gene>
<protein>
    <submittedName>
        <fullName evidence="2">Uncharacterized protein</fullName>
    </submittedName>
</protein>
<dbReference type="Gene3D" id="1.20.1280.40">
    <property type="entry name" value="HHA"/>
    <property type="match status" value="1"/>
</dbReference>
<reference evidence="2 3" key="1">
    <citation type="submission" date="2020-03" db="EMBL/GenBank/DDBJ databases">
        <authorList>
            <person name="Bakhshi Ganjeh M."/>
        </authorList>
    </citation>
    <scope>NUCLEOTIDE SEQUENCE [LARGE SCALE GENOMIC DNA]</scope>
    <source>
        <strain evidence="3">Iran 50</strain>
    </source>
</reference>
<dbReference type="Proteomes" id="UP000671960">
    <property type="component" value="Chromosome"/>
</dbReference>
<organism evidence="2 3">
    <name type="scientific">Brenneria izadpanahii</name>
    <dbReference type="NCBI Taxonomy" id="2722756"/>
    <lineage>
        <taxon>Bacteria</taxon>
        <taxon>Pseudomonadati</taxon>
        <taxon>Pseudomonadota</taxon>
        <taxon>Gammaproteobacteria</taxon>
        <taxon>Enterobacterales</taxon>
        <taxon>Pectobacteriaceae</taxon>
        <taxon>Brenneria</taxon>
    </lineage>
</organism>
<sequence length="67" mass="8108">MTKLEYLMKFRRCSNLDTLERVYEHMQEKVPASEQSEFESACDHRRAEIIHQRLWDRVPATAWKNVV</sequence>
<dbReference type="SUPFAM" id="SSF68989">
    <property type="entry name" value="Hemolysin expression modulating protein HHA"/>
    <property type="match status" value="1"/>
</dbReference>
<proteinExistence type="inferred from homology"/>
<dbReference type="RefSeq" id="WP_208226959.1">
    <property type="nucleotide sequence ID" value="NZ_CP050854.1"/>
</dbReference>